<evidence type="ECO:0000313" key="2">
    <source>
        <dbReference type="EMBL" id="MCX2739285.1"/>
    </source>
</evidence>
<protein>
    <submittedName>
        <fullName evidence="2">Uncharacterized protein</fullName>
    </submittedName>
</protein>
<reference evidence="2 3" key="1">
    <citation type="submission" date="2022-11" db="EMBL/GenBank/DDBJ databases">
        <title>The characterization of three novel Bacteroidetes species and genomic analysis of their roles in tidal elemental geochemical cycles.</title>
        <authorList>
            <person name="Ma K.-J."/>
        </authorList>
    </citation>
    <scope>NUCLEOTIDE SEQUENCE [LARGE SCALE GENOMIC DNA]</scope>
    <source>
        <strain evidence="2 3">M82</strain>
    </source>
</reference>
<name>A0ABT3RDD3_9BACT</name>
<dbReference type="Proteomes" id="UP001207228">
    <property type="component" value="Unassembled WGS sequence"/>
</dbReference>
<dbReference type="RefSeq" id="WP_266051344.1">
    <property type="nucleotide sequence ID" value="NZ_JAPFQO010000002.1"/>
</dbReference>
<sequence length="84" mass="9382">MQKADYLFSFFMQQDFVSPAEAVAMLQLFALATASFPFFVFPELVLWSILHLPSLQAKVSMAKPAPIKPAIARVSAIFLFEQKG</sequence>
<keyword evidence="3" id="KW-1185">Reference proteome</keyword>
<evidence type="ECO:0000256" key="1">
    <source>
        <dbReference type="SAM" id="Phobius"/>
    </source>
</evidence>
<comment type="caution">
    <text evidence="2">The sequence shown here is derived from an EMBL/GenBank/DDBJ whole genome shotgun (WGS) entry which is preliminary data.</text>
</comment>
<organism evidence="2 3">
    <name type="scientific">Pontibacter anaerobius</name>
    <dbReference type="NCBI Taxonomy" id="2993940"/>
    <lineage>
        <taxon>Bacteria</taxon>
        <taxon>Pseudomonadati</taxon>
        <taxon>Bacteroidota</taxon>
        <taxon>Cytophagia</taxon>
        <taxon>Cytophagales</taxon>
        <taxon>Hymenobacteraceae</taxon>
        <taxon>Pontibacter</taxon>
    </lineage>
</organism>
<feature type="transmembrane region" description="Helical" evidence="1">
    <location>
        <begin position="28"/>
        <end position="50"/>
    </location>
</feature>
<keyword evidence="1" id="KW-0472">Membrane</keyword>
<keyword evidence="1" id="KW-1133">Transmembrane helix</keyword>
<keyword evidence="1" id="KW-0812">Transmembrane</keyword>
<gene>
    <name evidence="2" type="ORF">OO017_04950</name>
</gene>
<evidence type="ECO:0000313" key="3">
    <source>
        <dbReference type="Proteomes" id="UP001207228"/>
    </source>
</evidence>
<dbReference type="EMBL" id="JAPFQO010000002">
    <property type="protein sequence ID" value="MCX2739285.1"/>
    <property type="molecule type" value="Genomic_DNA"/>
</dbReference>
<proteinExistence type="predicted"/>
<accession>A0ABT3RDD3</accession>